<evidence type="ECO:0000313" key="6">
    <source>
        <dbReference type="Proteomes" id="UP001138540"/>
    </source>
</evidence>
<dbReference type="EMBL" id="JACHKA010000001">
    <property type="protein sequence ID" value="MBB5986139.1"/>
    <property type="molecule type" value="Genomic_DNA"/>
</dbReference>
<proteinExistence type="predicted"/>
<keyword evidence="3" id="KW-0804">Transcription</keyword>
<dbReference type="RefSeq" id="WP_184153366.1">
    <property type="nucleotide sequence ID" value="NZ_JACHKA010000001.1"/>
</dbReference>
<protein>
    <submittedName>
        <fullName evidence="5">AraC-like DNA-binding protein</fullName>
    </submittedName>
</protein>
<dbReference type="PROSITE" id="PS01124">
    <property type="entry name" value="HTH_ARAC_FAMILY_2"/>
    <property type="match status" value="1"/>
</dbReference>
<dbReference type="InterPro" id="IPR018060">
    <property type="entry name" value="HTH_AraC"/>
</dbReference>
<gene>
    <name evidence="5" type="ORF">HNP60_002113</name>
</gene>
<name>A0ABR6NIX0_9SPHN</name>
<dbReference type="Gene3D" id="1.10.10.60">
    <property type="entry name" value="Homeodomain-like"/>
    <property type="match status" value="1"/>
</dbReference>
<feature type="domain" description="HTH araC/xylS-type" evidence="4">
    <location>
        <begin position="100"/>
        <end position="197"/>
    </location>
</feature>
<dbReference type="InterPro" id="IPR009057">
    <property type="entry name" value="Homeodomain-like_sf"/>
</dbReference>
<evidence type="ECO:0000256" key="2">
    <source>
        <dbReference type="ARBA" id="ARBA00023125"/>
    </source>
</evidence>
<dbReference type="Pfam" id="PF12833">
    <property type="entry name" value="HTH_18"/>
    <property type="match status" value="1"/>
</dbReference>
<keyword evidence="1" id="KW-0805">Transcription regulation</keyword>
<dbReference type="PANTHER" id="PTHR46796">
    <property type="entry name" value="HTH-TYPE TRANSCRIPTIONAL ACTIVATOR RHAS-RELATED"/>
    <property type="match status" value="1"/>
</dbReference>
<evidence type="ECO:0000259" key="4">
    <source>
        <dbReference type="PROSITE" id="PS01124"/>
    </source>
</evidence>
<accession>A0ABR6NIX0</accession>
<sequence>MSSGANYTIWVHHALAAEEAPVFPDGCRDVLVVHRPDESIHVALTDFDVGPRRVRLSGGIGITGYRLRPGVVPGREAMAAIAADPRQATQILAHDFAGADEMAEAVQALAQPGATLQAVSRGLGVSIRSMQRHFRQSGLPQPDYWRLLGRARRAVDMMSSEASLAAIAHECAFADQAHMTREFVRWFGSTPARLRSEGDHLHLLRQPGLGNWTGEQISTR</sequence>
<dbReference type="SMART" id="SM00342">
    <property type="entry name" value="HTH_ARAC"/>
    <property type="match status" value="1"/>
</dbReference>
<dbReference type="InterPro" id="IPR050204">
    <property type="entry name" value="AraC_XylS_family_regulators"/>
</dbReference>
<dbReference type="Proteomes" id="UP001138540">
    <property type="component" value="Unassembled WGS sequence"/>
</dbReference>
<evidence type="ECO:0000313" key="5">
    <source>
        <dbReference type="EMBL" id="MBB5986139.1"/>
    </source>
</evidence>
<evidence type="ECO:0000256" key="3">
    <source>
        <dbReference type="ARBA" id="ARBA00023163"/>
    </source>
</evidence>
<comment type="caution">
    <text evidence="5">The sequence shown here is derived from an EMBL/GenBank/DDBJ whole genome shotgun (WGS) entry which is preliminary data.</text>
</comment>
<keyword evidence="6" id="KW-1185">Reference proteome</keyword>
<organism evidence="5 6">
    <name type="scientific">Sphingobium lignivorans</name>
    <dbReference type="NCBI Taxonomy" id="2735886"/>
    <lineage>
        <taxon>Bacteria</taxon>
        <taxon>Pseudomonadati</taxon>
        <taxon>Pseudomonadota</taxon>
        <taxon>Alphaproteobacteria</taxon>
        <taxon>Sphingomonadales</taxon>
        <taxon>Sphingomonadaceae</taxon>
        <taxon>Sphingobium</taxon>
    </lineage>
</organism>
<keyword evidence="2" id="KW-0238">DNA-binding</keyword>
<dbReference type="SUPFAM" id="SSF46689">
    <property type="entry name" value="Homeodomain-like"/>
    <property type="match status" value="1"/>
</dbReference>
<reference evidence="5 6" key="1">
    <citation type="submission" date="2020-08" db="EMBL/GenBank/DDBJ databases">
        <title>Exploring microbial biodiversity for novel pathways involved in the catabolism of aromatic compounds derived from lignin.</title>
        <authorList>
            <person name="Elkins J."/>
        </authorList>
    </citation>
    <scope>NUCLEOTIDE SEQUENCE [LARGE SCALE GENOMIC DNA]</scope>
    <source>
        <strain evidence="5 6">B1D3A</strain>
    </source>
</reference>
<evidence type="ECO:0000256" key="1">
    <source>
        <dbReference type="ARBA" id="ARBA00023015"/>
    </source>
</evidence>